<dbReference type="AlphaFoldDB" id="A0A6L2L9K2"/>
<sequence length="451" mass="50592">MVDLAFAPQHNMIAYLEKTKNNAKFHHIVDFFTSSSIHHSLTGEGSGSGPKHQEAIGGAMAQLRSEGALIQSIDPPLSTGYTVGSREDRMEHESKLTDLIPQTPYDSPLSVGHTPGSNEGSMILKELMDLCTTLLQNVLDLENVKTAQAKEISSLKKKRHSLGRRKVSKQGRKNLNSQQMFKDIDDVLDEDANTEMIVEDKGNGEKGGSTAETVSTARPDISVARPEEKRIAFKDADDSARPIRSITTLQPLPTNDPKDKVKGILQEPEPVKKTKKKDQDQIERDAEVGLKIQAHLDEEARTDRERQEEASKAGPGSKEDEKRIRSIKKRAAGSSLKHKSPKKQKVNDQESEDSDKEHRKCLKGDLNTLMKSSEDDEIWRNQQDWKLLSWNLYETCGVHTLMLDDSLVSNNMFVEKRYPLTKEILENMLSSRLEAESESTLALDQIKFIKL</sequence>
<dbReference type="EMBL" id="BKCJ010004014">
    <property type="protein sequence ID" value="GEU58503.1"/>
    <property type="molecule type" value="Genomic_DNA"/>
</dbReference>
<reference evidence="2" key="1">
    <citation type="journal article" date="2019" name="Sci. Rep.">
        <title>Draft genome of Tanacetum cinerariifolium, the natural source of mosquito coil.</title>
        <authorList>
            <person name="Yamashiro T."/>
            <person name="Shiraishi A."/>
            <person name="Satake H."/>
            <person name="Nakayama K."/>
        </authorList>
    </citation>
    <scope>NUCLEOTIDE SEQUENCE</scope>
</reference>
<name>A0A6L2L9K2_TANCI</name>
<proteinExistence type="predicted"/>
<feature type="compositionally biased region" description="Basic and acidic residues" evidence="1">
    <location>
        <begin position="269"/>
        <end position="324"/>
    </location>
</feature>
<feature type="compositionally biased region" description="Basic and acidic residues" evidence="1">
    <location>
        <begin position="230"/>
        <end position="241"/>
    </location>
</feature>
<feature type="compositionally biased region" description="Basic residues" evidence="1">
    <location>
        <begin position="325"/>
        <end position="344"/>
    </location>
</feature>
<evidence type="ECO:0000313" key="2">
    <source>
        <dbReference type="EMBL" id="GEU58503.1"/>
    </source>
</evidence>
<accession>A0A6L2L9K2</accession>
<protein>
    <submittedName>
        <fullName evidence="2">Uncharacterized protein</fullName>
    </submittedName>
</protein>
<gene>
    <name evidence="2" type="ORF">Tci_030481</name>
</gene>
<comment type="caution">
    <text evidence="2">The sequence shown here is derived from an EMBL/GenBank/DDBJ whole genome shotgun (WGS) entry which is preliminary data.</text>
</comment>
<evidence type="ECO:0000256" key="1">
    <source>
        <dbReference type="SAM" id="MobiDB-lite"/>
    </source>
</evidence>
<organism evidence="2">
    <name type="scientific">Tanacetum cinerariifolium</name>
    <name type="common">Dalmatian daisy</name>
    <name type="synonym">Chrysanthemum cinerariifolium</name>
    <dbReference type="NCBI Taxonomy" id="118510"/>
    <lineage>
        <taxon>Eukaryota</taxon>
        <taxon>Viridiplantae</taxon>
        <taxon>Streptophyta</taxon>
        <taxon>Embryophyta</taxon>
        <taxon>Tracheophyta</taxon>
        <taxon>Spermatophyta</taxon>
        <taxon>Magnoliopsida</taxon>
        <taxon>eudicotyledons</taxon>
        <taxon>Gunneridae</taxon>
        <taxon>Pentapetalae</taxon>
        <taxon>asterids</taxon>
        <taxon>campanulids</taxon>
        <taxon>Asterales</taxon>
        <taxon>Asteraceae</taxon>
        <taxon>Asteroideae</taxon>
        <taxon>Anthemideae</taxon>
        <taxon>Anthemidinae</taxon>
        <taxon>Tanacetum</taxon>
    </lineage>
</organism>
<feature type="region of interest" description="Disordered" evidence="1">
    <location>
        <begin position="230"/>
        <end position="359"/>
    </location>
</feature>